<evidence type="ECO:0000313" key="1">
    <source>
        <dbReference type="EMBL" id="VDD35557.1"/>
    </source>
</evidence>
<dbReference type="AlphaFoldDB" id="A0A3P6DVE9"/>
<proteinExistence type="predicted"/>
<dbReference type="EMBL" id="LR031876">
    <property type="protein sequence ID" value="VDD35557.1"/>
    <property type="molecule type" value="Genomic_DNA"/>
</dbReference>
<protein>
    <submittedName>
        <fullName evidence="1">Uncharacterized protein</fullName>
    </submittedName>
</protein>
<organism evidence="1">
    <name type="scientific">Brassica oleracea</name>
    <name type="common">Wild cabbage</name>
    <dbReference type="NCBI Taxonomy" id="3712"/>
    <lineage>
        <taxon>Eukaryota</taxon>
        <taxon>Viridiplantae</taxon>
        <taxon>Streptophyta</taxon>
        <taxon>Embryophyta</taxon>
        <taxon>Tracheophyta</taxon>
        <taxon>Spermatophyta</taxon>
        <taxon>Magnoliopsida</taxon>
        <taxon>eudicotyledons</taxon>
        <taxon>Gunneridae</taxon>
        <taxon>Pentapetalae</taxon>
        <taxon>rosids</taxon>
        <taxon>malvids</taxon>
        <taxon>Brassicales</taxon>
        <taxon>Brassicaceae</taxon>
        <taxon>Brassiceae</taxon>
        <taxon>Brassica</taxon>
    </lineage>
</organism>
<name>A0A3P6DVE9_BRAOL</name>
<gene>
    <name evidence="1" type="ORF">BOLC7T41117H</name>
</gene>
<accession>A0A3P6DVE9</accession>
<reference evidence="1" key="1">
    <citation type="submission" date="2018-11" db="EMBL/GenBank/DDBJ databases">
        <authorList>
            <consortium name="Genoscope - CEA"/>
            <person name="William W."/>
        </authorList>
    </citation>
    <scope>NUCLEOTIDE SEQUENCE</scope>
</reference>
<sequence>MKGCLRTPFENQAENNSRVNQEIELLVHVRLTTSKGRRKCMDSCRIDVSEELGRYVATERDGRSVATLARARSLATFFGLFSDVSCFFRRALHKNKSFPKIYFSELDMRGDRFSIFREFRSVCKIWTNSYETIYRDRKNHLRLSSLDYPPSDRAVCVLDRYVATELCACSVATGGWSFHTSRPSGMCARSLRSDRAWLELGRYLATGRDGRSVAT</sequence>